<dbReference type="AlphaFoldDB" id="A0A9Q3FAX4"/>
<protein>
    <submittedName>
        <fullName evidence="2">Uncharacterized protein</fullName>
    </submittedName>
</protein>
<feature type="non-terminal residue" evidence="2">
    <location>
        <position position="1"/>
    </location>
</feature>
<gene>
    <name evidence="2" type="ORF">O181_073346</name>
</gene>
<evidence type="ECO:0000313" key="2">
    <source>
        <dbReference type="EMBL" id="MBW0533631.1"/>
    </source>
</evidence>
<feature type="compositionally biased region" description="Basic and acidic residues" evidence="1">
    <location>
        <begin position="78"/>
        <end position="91"/>
    </location>
</feature>
<feature type="compositionally biased region" description="Basic and acidic residues" evidence="1">
    <location>
        <begin position="109"/>
        <end position="131"/>
    </location>
</feature>
<proteinExistence type="predicted"/>
<feature type="compositionally biased region" description="Basic and acidic residues" evidence="1">
    <location>
        <begin position="34"/>
        <end position="52"/>
    </location>
</feature>
<organism evidence="2 3">
    <name type="scientific">Austropuccinia psidii MF-1</name>
    <dbReference type="NCBI Taxonomy" id="1389203"/>
    <lineage>
        <taxon>Eukaryota</taxon>
        <taxon>Fungi</taxon>
        <taxon>Dikarya</taxon>
        <taxon>Basidiomycota</taxon>
        <taxon>Pucciniomycotina</taxon>
        <taxon>Pucciniomycetes</taxon>
        <taxon>Pucciniales</taxon>
        <taxon>Sphaerophragmiaceae</taxon>
        <taxon>Austropuccinia</taxon>
    </lineage>
</organism>
<reference evidence="2" key="1">
    <citation type="submission" date="2021-03" db="EMBL/GenBank/DDBJ databases">
        <title>Draft genome sequence of rust myrtle Austropuccinia psidii MF-1, a brazilian biotype.</title>
        <authorList>
            <person name="Quecine M.C."/>
            <person name="Pachon D.M.R."/>
            <person name="Bonatelli M.L."/>
            <person name="Correr F.H."/>
            <person name="Franceschini L.M."/>
            <person name="Leite T.F."/>
            <person name="Margarido G.R.A."/>
            <person name="Almeida C.A."/>
            <person name="Ferrarezi J.A."/>
            <person name="Labate C.A."/>
        </authorList>
    </citation>
    <scope>NUCLEOTIDE SEQUENCE</scope>
    <source>
        <strain evidence="2">MF-1</strain>
    </source>
</reference>
<comment type="caution">
    <text evidence="2">The sequence shown here is derived from an EMBL/GenBank/DDBJ whole genome shotgun (WGS) entry which is preliminary data.</text>
</comment>
<keyword evidence="3" id="KW-1185">Reference proteome</keyword>
<name>A0A9Q3FAX4_9BASI</name>
<dbReference type="Proteomes" id="UP000765509">
    <property type="component" value="Unassembled WGS sequence"/>
</dbReference>
<evidence type="ECO:0000313" key="3">
    <source>
        <dbReference type="Proteomes" id="UP000765509"/>
    </source>
</evidence>
<evidence type="ECO:0000256" key="1">
    <source>
        <dbReference type="SAM" id="MobiDB-lite"/>
    </source>
</evidence>
<dbReference type="EMBL" id="AVOT02038711">
    <property type="protein sequence ID" value="MBW0533631.1"/>
    <property type="molecule type" value="Genomic_DNA"/>
</dbReference>
<feature type="region of interest" description="Disordered" evidence="1">
    <location>
        <begin position="1"/>
        <end position="131"/>
    </location>
</feature>
<feature type="compositionally biased region" description="Acidic residues" evidence="1">
    <location>
        <begin position="17"/>
        <end position="33"/>
    </location>
</feature>
<accession>A0A9Q3FAX4</accession>
<sequence length="232" mass="26786">TLASKGTNQRTEKACPEPEDLEEDTLDTVVDEDLSQKDRLQIPYDNHERLELHQAVQTPGGEGKQDKGESSHYPSYRKTTDSDRADSDYFRLTRRRPNQLASGFPQFRNQREKERTQRKKQDLFQKKAERVRPNAPETVVLGEGSTQEPEVVVNHSRINSPLNRNVTPTQIEHNTVSRESNLKIDALWLQMSHERMKALTVSFDKIVKNLQERHAQLSKASAETNRRLNLVF</sequence>